<feature type="domain" description="Fungal lipase-type" evidence="7">
    <location>
        <begin position="103"/>
        <end position="240"/>
    </location>
</feature>
<feature type="chain" id="PRO_5021436537" description="Fungal lipase-type domain-containing protein" evidence="6">
    <location>
        <begin position="21"/>
        <end position="674"/>
    </location>
</feature>
<gene>
    <name evidence="8" type="ORF">EVG20_g2000</name>
</gene>
<organism evidence="8 9">
    <name type="scientific">Dentipellis fragilis</name>
    <dbReference type="NCBI Taxonomy" id="205917"/>
    <lineage>
        <taxon>Eukaryota</taxon>
        <taxon>Fungi</taxon>
        <taxon>Dikarya</taxon>
        <taxon>Basidiomycota</taxon>
        <taxon>Agaricomycotina</taxon>
        <taxon>Agaricomycetes</taxon>
        <taxon>Russulales</taxon>
        <taxon>Hericiaceae</taxon>
        <taxon>Dentipellis</taxon>
    </lineage>
</organism>
<keyword evidence="9" id="KW-1185">Reference proteome</keyword>
<comment type="catalytic activity">
    <reaction evidence="4">
        <text>a monoacylglycerol + H2O = glycerol + a fatty acid + H(+)</text>
        <dbReference type="Rhea" id="RHEA:15245"/>
        <dbReference type="ChEBI" id="CHEBI:15377"/>
        <dbReference type="ChEBI" id="CHEBI:15378"/>
        <dbReference type="ChEBI" id="CHEBI:17408"/>
        <dbReference type="ChEBI" id="CHEBI:17754"/>
        <dbReference type="ChEBI" id="CHEBI:28868"/>
    </reaction>
</comment>
<dbReference type="Gene3D" id="3.40.50.1820">
    <property type="entry name" value="alpha/beta hydrolase"/>
    <property type="match status" value="2"/>
</dbReference>
<evidence type="ECO:0000256" key="1">
    <source>
        <dbReference type="ARBA" id="ARBA00023157"/>
    </source>
</evidence>
<protein>
    <recommendedName>
        <fullName evidence="7">Fungal lipase-type domain-containing protein</fullName>
    </recommendedName>
</protein>
<dbReference type="PANTHER" id="PTHR45856:SF11">
    <property type="entry name" value="FUNGAL LIPASE-LIKE DOMAIN-CONTAINING PROTEIN"/>
    <property type="match status" value="1"/>
</dbReference>
<feature type="signal peptide" evidence="6">
    <location>
        <begin position="1"/>
        <end position="20"/>
    </location>
</feature>
<evidence type="ECO:0000256" key="2">
    <source>
        <dbReference type="ARBA" id="ARBA00043996"/>
    </source>
</evidence>
<evidence type="ECO:0000256" key="3">
    <source>
        <dbReference type="ARBA" id="ARBA00047591"/>
    </source>
</evidence>
<dbReference type="OrthoDB" id="438440at2759"/>
<dbReference type="AlphaFoldDB" id="A0A4Y9Z975"/>
<proteinExistence type="inferred from homology"/>
<keyword evidence="1" id="KW-1015">Disulfide bond</keyword>
<feature type="region of interest" description="Disordered" evidence="5">
    <location>
        <begin position="624"/>
        <end position="645"/>
    </location>
</feature>
<feature type="region of interest" description="Disordered" evidence="5">
    <location>
        <begin position="254"/>
        <end position="274"/>
    </location>
</feature>
<evidence type="ECO:0000256" key="5">
    <source>
        <dbReference type="SAM" id="MobiDB-lite"/>
    </source>
</evidence>
<name>A0A4Y9Z975_9AGAM</name>
<comment type="catalytic activity">
    <reaction evidence="3">
        <text>a diacylglycerol + H2O = a monoacylglycerol + a fatty acid + H(+)</text>
        <dbReference type="Rhea" id="RHEA:32731"/>
        <dbReference type="ChEBI" id="CHEBI:15377"/>
        <dbReference type="ChEBI" id="CHEBI:15378"/>
        <dbReference type="ChEBI" id="CHEBI:17408"/>
        <dbReference type="ChEBI" id="CHEBI:18035"/>
        <dbReference type="ChEBI" id="CHEBI:28868"/>
    </reaction>
</comment>
<evidence type="ECO:0000313" key="8">
    <source>
        <dbReference type="EMBL" id="TFY71004.1"/>
    </source>
</evidence>
<dbReference type="InterPro" id="IPR029058">
    <property type="entry name" value="AB_hydrolase_fold"/>
</dbReference>
<comment type="caution">
    <text evidence="8">The sequence shown here is derived from an EMBL/GenBank/DDBJ whole genome shotgun (WGS) entry which is preliminary data.</text>
</comment>
<feature type="domain" description="Fungal lipase-type" evidence="7">
    <location>
        <begin position="472"/>
        <end position="610"/>
    </location>
</feature>
<dbReference type="InterPro" id="IPR051218">
    <property type="entry name" value="Sec_MonoDiacylglyc_Lipase"/>
</dbReference>
<evidence type="ECO:0000259" key="7">
    <source>
        <dbReference type="Pfam" id="PF01764"/>
    </source>
</evidence>
<evidence type="ECO:0000256" key="4">
    <source>
        <dbReference type="ARBA" id="ARBA00048461"/>
    </source>
</evidence>
<comment type="similarity">
    <text evidence="2">Belongs to the AB hydrolase superfamily. Lipase family. Class 3 subfamily.</text>
</comment>
<dbReference type="SUPFAM" id="SSF53474">
    <property type="entry name" value="alpha/beta-Hydrolases"/>
    <property type="match status" value="2"/>
</dbReference>
<dbReference type="CDD" id="cd00519">
    <property type="entry name" value="Lipase_3"/>
    <property type="match status" value="2"/>
</dbReference>
<accession>A0A4Y9Z975</accession>
<dbReference type="EMBL" id="SEOQ01000071">
    <property type="protein sequence ID" value="TFY71004.1"/>
    <property type="molecule type" value="Genomic_DNA"/>
</dbReference>
<evidence type="ECO:0000313" key="9">
    <source>
        <dbReference type="Proteomes" id="UP000298327"/>
    </source>
</evidence>
<reference evidence="8 9" key="1">
    <citation type="submission" date="2019-02" db="EMBL/GenBank/DDBJ databases">
        <title>Genome sequencing of the rare red list fungi Dentipellis fragilis.</title>
        <authorList>
            <person name="Buettner E."/>
            <person name="Kellner H."/>
        </authorList>
    </citation>
    <scope>NUCLEOTIDE SEQUENCE [LARGE SCALE GENOMIC DNA]</scope>
    <source>
        <strain evidence="8 9">DSM 105465</strain>
    </source>
</reference>
<dbReference type="Pfam" id="PF01764">
    <property type="entry name" value="Lipase_3"/>
    <property type="match status" value="2"/>
</dbReference>
<dbReference type="GO" id="GO:0006629">
    <property type="term" value="P:lipid metabolic process"/>
    <property type="evidence" value="ECO:0007669"/>
    <property type="project" value="InterPro"/>
</dbReference>
<sequence>MRASLPLLSILSSLVAAGIASPVKRSISSGACSCSRLSLSMKLITRVDADVYNDLVFYFQYASSAYDSTCAKPNGNTLVEQFSDSGTDTQGFIARDDRRKEVVVALRGSSDATDFWTDAQVLLEDFTSPGTTPPANTSAHTGFLNAWNSVAAQVISTVKSQLSSHSGYTIVTTGHSLGGALSSLAGISLKQNFPSSPIRMYTYGQPRTGNDNYAFWVNDQFGSNAFRAVHTTDGVPTIIPTSVGYRHHGIEYWQNPDPPSASTTKECSADGEDPTCSASVPSQGIDLAHTIKPRDLSVHVIFRFAFRTTGLHLWPVTSWNMPVSLLSDRLTTGPVPMCLRPYCLAASINQAIVHFSLSRLFALSLILSLSAMRAALPLLLSSFIAATAATPIKRGISTGECSLQPDPWDDIQNAGESSDVYNNLKFYFKYASSSYHSTCASPNGNTLVEMINNDETDTQGFIARDDARKEVVIAFRGSSDATDFWTDAQILLETFTAPGTTPPVNTTAHSGFMNAWNSVAAEVISTVKLQLSAHAGYSIVTTGHSLGGALSSLAAITLKQNFPSSPIRMYTYGQPRTGNDQYAFWVNEQFGSNAFRAVHTIDGVPTMIPTSMGYRHHGIEYWQSSDPLPPSPDTTKECAADGEDPTCSASVPSHGINLAHTMYFGILSITPFCS</sequence>
<keyword evidence="6" id="KW-0732">Signal</keyword>
<dbReference type="InterPro" id="IPR002921">
    <property type="entry name" value="Fungal_lipase-type"/>
</dbReference>
<evidence type="ECO:0000256" key="6">
    <source>
        <dbReference type="SAM" id="SignalP"/>
    </source>
</evidence>
<dbReference type="Proteomes" id="UP000298327">
    <property type="component" value="Unassembled WGS sequence"/>
</dbReference>
<dbReference type="PANTHER" id="PTHR45856">
    <property type="entry name" value="ALPHA/BETA-HYDROLASES SUPERFAMILY PROTEIN"/>
    <property type="match status" value="1"/>
</dbReference>